<gene>
    <name evidence="1" type="ORF">VNO77_17119</name>
</gene>
<comment type="caution">
    <text evidence="1">The sequence shown here is derived from an EMBL/GenBank/DDBJ whole genome shotgun (WGS) entry which is preliminary data.</text>
</comment>
<dbReference type="AlphaFoldDB" id="A0AAN9QIF4"/>
<dbReference type="EMBL" id="JAYMYQ010000004">
    <property type="protein sequence ID" value="KAK7336574.1"/>
    <property type="molecule type" value="Genomic_DNA"/>
</dbReference>
<dbReference type="Proteomes" id="UP001367508">
    <property type="component" value="Unassembled WGS sequence"/>
</dbReference>
<evidence type="ECO:0000313" key="1">
    <source>
        <dbReference type="EMBL" id="KAK7336574.1"/>
    </source>
</evidence>
<name>A0AAN9QIF4_CANGL</name>
<reference evidence="1 2" key="1">
    <citation type="submission" date="2024-01" db="EMBL/GenBank/DDBJ databases">
        <title>The genomes of 5 underutilized Papilionoideae crops provide insights into root nodulation and disease resistanc.</title>
        <authorList>
            <person name="Jiang F."/>
        </authorList>
    </citation>
    <scope>NUCLEOTIDE SEQUENCE [LARGE SCALE GENOMIC DNA]</scope>
    <source>
        <strain evidence="1">LVBAO_FW01</strain>
        <tissue evidence="1">Leaves</tissue>
    </source>
</reference>
<protein>
    <submittedName>
        <fullName evidence="1">Uncharacterized protein</fullName>
    </submittedName>
</protein>
<accession>A0AAN9QIF4</accession>
<proteinExistence type="predicted"/>
<organism evidence="1 2">
    <name type="scientific">Canavalia gladiata</name>
    <name type="common">Sword bean</name>
    <name type="synonym">Dolichos gladiatus</name>
    <dbReference type="NCBI Taxonomy" id="3824"/>
    <lineage>
        <taxon>Eukaryota</taxon>
        <taxon>Viridiplantae</taxon>
        <taxon>Streptophyta</taxon>
        <taxon>Embryophyta</taxon>
        <taxon>Tracheophyta</taxon>
        <taxon>Spermatophyta</taxon>
        <taxon>Magnoliopsida</taxon>
        <taxon>eudicotyledons</taxon>
        <taxon>Gunneridae</taxon>
        <taxon>Pentapetalae</taxon>
        <taxon>rosids</taxon>
        <taxon>fabids</taxon>
        <taxon>Fabales</taxon>
        <taxon>Fabaceae</taxon>
        <taxon>Papilionoideae</taxon>
        <taxon>50 kb inversion clade</taxon>
        <taxon>NPAAA clade</taxon>
        <taxon>indigoferoid/millettioid clade</taxon>
        <taxon>Phaseoleae</taxon>
        <taxon>Canavalia</taxon>
    </lineage>
</organism>
<sequence length="133" mass="14782">MYRIIVGLTRSISQSCANCLVEFVRWGPIKRHAIPTCSSTICKSMVCVLPHIMIIIFEGTWKSGNEWGKVRSNWVVKQVAISTPNFLAVGTLKELGTPHTTRPLLPQLLINQQTIHATASKSLSLLFSVSIYT</sequence>
<keyword evidence="2" id="KW-1185">Reference proteome</keyword>
<evidence type="ECO:0000313" key="2">
    <source>
        <dbReference type="Proteomes" id="UP001367508"/>
    </source>
</evidence>